<protein>
    <recommendedName>
        <fullName evidence="8">Rhodopsin domain-containing protein</fullName>
    </recommendedName>
</protein>
<dbReference type="GeneID" id="39602498"/>
<feature type="transmembrane region" description="Helical" evidence="7">
    <location>
        <begin position="74"/>
        <end position="96"/>
    </location>
</feature>
<dbReference type="PANTHER" id="PTHR33048">
    <property type="entry name" value="PTH11-LIKE INTEGRAL MEMBRANE PROTEIN (AFU_ORTHOLOGUE AFUA_5G11245)"/>
    <property type="match status" value="1"/>
</dbReference>
<feature type="transmembrane region" description="Helical" evidence="7">
    <location>
        <begin position="145"/>
        <end position="168"/>
    </location>
</feature>
<dbReference type="RefSeq" id="XP_028481319.1">
    <property type="nucleotide sequence ID" value="XM_028633221.1"/>
</dbReference>
<comment type="similarity">
    <text evidence="5">Belongs to the SAT4 family.</text>
</comment>
<gene>
    <name evidence="9" type="ORF">C8Q69DRAFT_510825</name>
</gene>
<evidence type="ECO:0000256" key="3">
    <source>
        <dbReference type="ARBA" id="ARBA00022989"/>
    </source>
</evidence>
<evidence type="ECO:0000313" key="9">
    <source>
        <dbReference type="EMBL" id="RWQ91674.1"/>
    </source>
</evidence>
<feature type="transmembrane region" description="Helical" evidence="7">
    <location>
        <begin position="188"/>
        <end position="214"/>
    </location>
</feature>
<keyword evidence="2 7" id="KW-0812">Transmembrane</keyword>
<feature type="transmembrane region" description="Helical" evidence="7">
    <location>
        <begin position="17"/>
        <end position="37"/>
    </location>
</feature>
<comment type="caution">
    <text evidence="9">The sequence shown here is derived from an EMBL/GenBank/DDBJ whole genome shotgun (WGS) entry which is preliminary data.</text>
</comment>
<evidence type="ECO:0000256" key="1">
    <source>
        <dbReference type="ARBA" id="ARBA00004141"/>
    </source>
</evidence>
<proteinExistence type="inferred from homology"/>
<keyword evidence="10" id="KW-1185">Reference proteome</keyword>
<sequence>MTLKTYDLSVPLARNPVIVVTVFGVVATLTTVSRFLALRMRNVKPGAPEYLIIGALVRSDELYKSFVAKFAAQVIVYIFIAIQYILSILGGCGRRITEVDPASAVVTLKTILPLEALYGIAMSLVKTSIMLFFFRIFGSKRSFRISVAVVMAIVWMWAVSVILETLLLCRPLAYNWDATIDGVCGEKNATFVTAGTLNLVTDLMVMALPIPHIWKLRLSVPKKLALCLVFCMGLLVSVISIVRLASLVAIDFTDITYSVQMGVMWTVLEPELAIICANMPVMKPILSRVFPNLFPSSKRRTHRISGPQVFERLDEHGVYPLDPVGHSHLGADISAGCSQPKKDYTTATMESMDEMPRDSDQQGLRENAQSPDGINVTKHFDIKYHQ</sequence>
<evidence type="ECO:0000313" key="10">
    <source>
        <dbReference type="Proteomes" id="UP000283841"/>
    </source>
</evidence>
<keyword evidence="3 7" id="KW-1133">Transmembrane helix</keyword>
<dbReference type="VEuPathDB" id="FungiDB:C8Q69DRAFT_510825"/>
<reference evidence="9 10" key="1">
    <citation type="journal article" date="2018" name="Front. Microbiol.">
        <title>Genomic and genetic insights into a cosmopolitan fungus, Paecilomyces variotii (Eurotiales).</title>
        <authorList>
            <person name="Urquhart A.S."/>
            <person name="Mondo S.J."/>
            <person name="Makela M.R."/>
            <person name="Hane J.K."/>
            <person name="Wiebenga A."/>
            <person name="He G."/>
            <person name="Mihaltcheva S."/>
            <person name="Pangilinan J."/>
            <person name="Lipzen A."/>
            <person name="Barry K."/>
            <person name="de Vries R.P."/>
            <person name="Grigoriev I.V."/>
            <person name="Idnurm A."/>
        </authorList>
    </citation>
    <scope>NUCLEOTIDE SEQUENCE [LARGE SCALE GENOMIC DNA]</scope>
    <source>
        <strain evidence="9 10">CBS 101075</strain>
    </source>
</reference>
<dbReference type="GO" id="GO:0016020">
    <property type="term" value="C:membrane"/>
    <property type="evidence" value="ECO:0007669"/>
    <property type="project" value="UniProtKB-SubCell"/>
</dbReference>
<feature type="transmembrane region" description="Helical" evidence="7">
    <location>
        <begin position="226"/>
        <end position="250"/>
    </location>
</feature>
<keyword evidence="4 7" id="KW-0472">Membrane</keyword>
<comment type="subcellular location">
    <subcellularLocation>
        <location evidence="1">Membrane</location>
        <topology evidence="1">Multi-pass membrane protein</topology>
    </subcellularLocation>
</comment>
<feature type="region of interest" description="Disordered" evidence="6">
    <location>
        <begin position="350"/>
        <end position="386"/>
    </location>
</feature>
<dbReference type="PANTHER" id="PTHR33048:SF161">
    <property type="entry name" value="INTEGRAL MEMBRANE PROTEIN"/>
    <property type="match status" value="1"/>
</dbReference>
<evidence type="ECO:0000259" key="8">
    <source>
        <dbReference type="Pfam" id="PF20684"/>
    </source>
</evidence>
<dbReference type="AlphaFoldDB" id="A0A443HIQ7"/>
<dbReference type="STRING" id="264951.A0A443HIQ7"/>
<dbReference type="InterPro" id="IPR052337">
    <property type="entry name" value="SAT4-like"/>
</dbReference>
<dbReference type="Proteomes" id="UP000283841">
    <property type="component" value="Unassembled WGS sequence"/>
</dbReference>
<dbReference type="Pfam" id="PF20684">
    <property type="entry name" value="Fung_rhodopsin"/>
    <property type="match status" value="1"/>
</dbReference>
<evidence type="ECO:0000256" key="7">
    <source>
        <dbReference type="SAM" id="Phobius"/>
    </source>
</evidence>
<evidence type="ECO:0000256" key="4">
    <source>
        <dbReference type="ARBA" id="ARBA00023136"/>
    </source>
</evidence>
<feature type="compositionally biased region" description="Polar residues" evidence="6">
    <location>
        <begin position="361"/>
        <end position="372"/>
    </location>
</feature>
<organism evidence="9 10">
    <name type="scientific">Byssochlamys spectabilis</name>
    <name type="common">Paecilomyces variotii</name>
    <dbReference type="NCBI Taxonomy" id="264951"/>
    <lineage>
        <taxon>Eukaryota</taxon>
        <taxon>Fungi</taxon>
        <taxon>Dikarya</taxon>
        <taxon>Ascomycota</taxon>
        <taxon>Pezizomycotina</taxon>
        <taxon>Eurotiomycetes</taxon>
        <taxon>Eurotiomycetidae</taxon>
        <taxon>Eurotiales</taxon>
        <taxon>Thermoascaceae</taxon>
        <taxon>Paecilomyces</taxon>
    </lineage>
</organism>
<evidence type="ECO:0000256" key="2">
    <source>
        <dbReference type="ARBA" id="ARBA00022692"/>
    </source>
</evidence>
<feature type="domain" description="Rhodopsin" evidence="8">
    <location>
        <begin position="74"/>
        <end position="288"/>
    </location>
</feature>
<name>A0A443HIQ7_BYSSP</name>
<evidence type="ECO:0000256" key="5">
    <source>
        <dbReference type="ARBA" id="ARBA00038359"/>
    </source>
</evidence>
<feature type="transmembrane region" description="Helical" evidence="7">
    <location>
        <begin position="116"/>
        <end position="138"/>
    </location>
</feature>
<dbReference type="EMBL" id="RCNU01000018">
    <property type="protein sequence ID" value="RWQ91674.1"/>
    <property type="molecule type" value="Genomic_DNA"/>
</dbReference>
<evidence type="ECO:0000256" key="6">
    <source>
        <dbReference type="SAM" id="MobiDB-lite"/>
    </source>
</evidence>
<accession>A0A443HIQ7</accession>
<dbReference type="InterPro" id="IPR049326">
    <property type="entry name" value="Rhodopsin_dom_fungi"/>
</dbReference>